<sequence length="111" mass="11735">MGQTKKLIDCHDCDHPVSPSASACPNCGSKVPFGPPVLHRKRPPVYNIEARNDRNMVVFAVTLGGLGAAYGFATSAGPLSAALLVTSYGMLGVLVGVPLAALFNVTRRLWR</sequence>
<keyword evidence="1" id="KW-0812">Transmembrane</keyword>
<comment type="caution">
    <text evidence="2">The sequence shown here is derived from an EMBL/GenBank/DDBJ whole genome shotgun (WGS) entry which is preliminary data.</text>
</comment>
<dbReference type="RefSeq" id="WP_018457874.1">
    <property type="nucleotide sequence ID" value="NZ_NAEX01000170.1"/>
</dbReference>
<evidence type="ECO:0008006" key="4">
    <source>
        <dbReference type="Google" id="ProtNLM"/>
    </source>
</evidence>
<organism evidence="2 3">
    <name type="scientific">Bradyrhizobium canariense</name>
    <dbReference type="NCBI Taxonomy" id="255045"/>
    <lineage>
        <taxon>Bacteria</taxon>
        <taxon>Pseudomonadati</taxon>
        <taxon>Pseudomonadota</taxon>
        <taxon>Alphaproteobacteria</taxon>
        <taxon>Hyphomicrobiales</taxon>
        <taxon>Nitrobacteraceae</taxon>
        <taxon>Bradyrhizobium</taxon>
    </lineage>
</organism>
<feature type="transmembrane region" description="Helical" evidence="1">
    <location>
        <begin position="79"/>
        <end position="105"/>
    </location>
</feature>
<proteinExistence type="predicted"/>
<evidence type="ECO:0000313" key="2">
    <source>
        <dbReference type="EMBL" id="OSJ14691.1"/>
    </source>
</evidence>
<evidence type="ECO:0000313" key="3">
    <source>
        <dbReference type="Proteomes" id="UP000193553"/>
    </source>
</evidence>
<reference evidence="2 3" key="1">
    <citation type="submission" date="2017-03" db="EMBL/GenBank/DDBJ databases">
        <title>Whole genome sequences of fourteen strains of Bradyrhizobium canariense and one strain of Bradyrhizobium japonicum isolated from Lupinus (Papilionoideae: Genisteae) species in Algeria.</title>
        <authorList>
            <person name="Crovadore J."/>
            <person name="Chekireb D."/>
            <person name="Brachmann A."/>
            <person name="Chablais R."/>
            <person name="Cochard B."/>
            <person name="Lefort F."/>
        </authorList>
    </citation>
    <scope>NUCLEOTIDE SEQUENCE [LARGE SCALE GENOMIC DNA]</scope>
    <source>
        <strain evidence="2 3">UBMA195</strain>
    </source>
</reference>
<dbReference type="EMBL" id="NAFI01000158">
    <property type="protein sequence ID" value="OSJ14691.1"/>
    <property type="molecule type" value="Genomic_DNA"/>
</dbReference>
<gene>
    <name evidence="2" type="ORF">BSZ18_08780</name>
</gene>
<keyword evidence="1" id="KW-1133">Transmembrane helix</keyword>
<accession>A0A1X3HB60</accession>
<feature type="transmembrane region" description="Helical" evidence="1">
    <location>
        <begin position="56"/>
        <end position="73"/>
    </location>
</feature>
<dbReference type="OrthoDB" id="8247131at2"/>
<evidence type="ECO:0000256" key="1">
    <source>
        <dbReference type="SAM" id="Phobius"/>
    </source>
</evidence>
<keyword evidence="1" id="KW-0472">Membrane</keyword>
<dbReference type="Proteomes" id="UP000193553">
    <property type="component" value="Unassembled WGS sequence"/>
</dbReference>
<dbReference type="AlphaFoldDB" id="A0A1X3HB60"/>
<name>A0A1X3HB60_9BRAD</name>
<protein>
    <recommendedName>
        <fullName evidence="4">Zinc ribbon domain-containing protein</fullName>
    </recommendedName>
</protein>